<evidence type="ECO:0000259" key="1">
    <source>
        <dbReference type="SMART" id="SM00458"/>
    </source>
</evidence>
<dbReference type="EMBL" id="FNIE01000014">
    <property type="protein sequence ID" value="SDO90016.1"/>
    <property type="molecule type" value="Genomic_DNA"/>
</dbReference>
<organism evidence="2 3">
    <name type="scientific">Actinacidiphila guanduensis</name>
    <dbReference type="NCBI Taxonomy" id="310781"/>
    <lineage>
        <taxon>Bacteria</taxon>
        <taxon>Bacillati</taxon>
        <taxon>Actinomycetota</taxon>
        <taxon>Actinomycetes</taxon>
        <taxon>Kitasatosporales</taxon>
        <taxon>Streptomycetaceae</taxon>
        <taxon>Actinacidiphila</taxon>
    </lineage>
</organism>
<reference evidence="2 3" key="1">
    <citation type="submission" date="2016-10" db="EMBL/GenBank/DDBJ databases">
        <authorList>
            <person name="de Groot N.N."/>
        </authorList>
    </citation>
    <scope>NUCLEOTIDE SEQUENCE [LARGE SCALE GENOMIC DNA]</scope>
    <source>
        <strain evidence="2 3">CGMCC 4.2022</strain>
    </source>
</reference>
<protein>
    <submittedName>
        <fullName evidence="2">Ricin-type beta-trefoil lectin domain-containing protein</fullName>
    </submittedName>
</protein>
<dbReference type="GO" id="GO:0030246">
    <property type="term" value="F:carbohydrate binding"/>
    <property type="evidence" value="ECO:0007669"/>
    <property type="project" value="UniProtKB-KW"/>
</dbReference>
<dbReference type="Pfam" id="PF00652">
    <property type="entry name" value="Ricin_B_lectin"/>
    <property type="match status" value="1"/>
</dbReference>
<dbReference type="PROSITE" id="PS50231">
    <property type="entry name" value="RICIN_B_LECTIN"/>
    <property type="match status" value="1"/>
</dbReference>
<dbReference type="SMART" id="SM00458">
    <property type="entry name" value="RICIN"/>
    <property type="match status" value="1"/>
</dbReference>
<dbReference type="Gene3D" id="2.80.10.50">
    <property type="match status" value="3"/>
</dbReference>
<dbReference type="Proteomes" id="UP000199341">
    <property type="component" value="Unassembled WGS sequence"/>
</dbReference>
<feature type="domain" description="Ricin B lectin" evidence="1">
    <location>
        <begin position="403"/>
        <end position="540"/>
    </location>
</feature>
<dbReference type="CDD" id="cd00161">
    <property type="entry name" value="beta-trefoil_Ricin-like"/>
    <property type="match status" value="1"/>
</dbReference>
<proteinExistence type="predicted"/>
<gene>
    <name evidence="2" type="ORF">SAMN05216259_1146</name>
</gene>
<evidence type="ECO:0000313" key="2">
    <source>
        <dbReference type="EMBL" id="SDO90016.1"/>
    </source>
</evidence>
<keyword evidence="2" id="KW-0430">Lectin</keyword>
<name>A0A1H0NBW2_9ACTN</name>
<dbReference type="AlphaFoldDB" id="A0A1H0NBW2"/>
<dbReference type="SUPFAM" id="SSF50370">
    <property type="entry name" value="Ricin B-like lectins"/>
    <property type="match status" value="1"/>
</dbReference>
<accession>A0A1H0NBW2</accession>
<dbReference type="InterPro" id="IPR000772">
    <property type="entry name" value="Ricin_B_lectin"/>
</dbReference>
<sequence>MAPHLRNLGRAARLLRTWTAAVVLAGGLWAGAGAGTAHAASGIDPIDASSFQLTALPDHADDIGQLAQNPALSTQSLTGLAGTGTAGRSGLCYPTPFNPGVHAAGYCWDDSADESGTNGWAPQGLSLPHAKTSDGTWGGHRWEVTSWHAASDSLAKLRFIDRDSATPRYVDVLLITPGTAGAFTTRPGHVDSVVWYGDNLLVGYGKRLDVYQLGDLRRDSIGFQGFTYLLPVRYSYSTTGLADGACASLTGDGPCLNAMSFDRADQALTSAEYVQDNAPGGRLMRWPFDLDTGLPVSATAHGSSAATAAWVSPVWHMQGVVFADGAFFISGTCPSSFDNGYRESDCIHKGAPGAAPSVLTAAPDMTQNLDYDAGADRIHGVNEVDQADEVYPQRVVFDIDPAASAISTVRFKNVNSGKCLLPYGASLNNGADVVQWDCDGTSPQNWYWSGDTIRNFQSGRCLTVYGGSSTNGALLVQWDCNGSASQEWTRATGAAGDGSILFNGESAQCLTIYGGSTTNGADAVQWPCDATNPAHSWVGSAT</sequence>
<dbReference type="OrthoDB" id="618894at2"/>
<dbReference type="STRING" id="310781.SAMN05216259_1146"/>
<evidence type="ECO:0000313" key="3">
    <source>
        <dbReference type="Proteomes" id="UP000199341"/>
    </source>
</evidence>
<dbReference type="RefSeq" id="WP_093787210.1">
    <property type="nucleotide sequence ID" value="NZ_FNIE01000014.1"/>
</dbReference>
<keyword evidence="3" id="KW-1185">Reference proteome</keyword>
<dbReference type="InterPro" id="IPR035992">
    <property type="entry name" value="Ricin_B-like_lectins"/>
</dbReference>